<comment type="similarity">
    <text evidence="3">Belongs to the TRAP-gamma family.</text>
</comment>
<name>A0A915Q867_9BILA</name>
<evidence type="ECO:0000256" key="1">
    <source>
        <dbReference type="ARBA" id="ARBA00002838"/>
    </source>
</evidence>
<feature type="domain" description="Tudor" evidence="11">
    <location>
        <begin position="213"/>
        <end position="273"/>
    </location>
</feature>
<evidence type="ECO:0000256" key="8">
    <source>
        <dbReference type="ARBA" id="ARBA00023136"/>
    </source>
</evidence>
<keyword evidence="12" id="KW-1185">Reference proteome</keyword>
<dbReference type="GO" id="GO:0006614">
    <property type="term" value="P:SRP-dependent cotranslational protein targeting to membrane"/>
    <property type="evidence" value="ECO:0007669"/>
    <property type="project" value="InterPro"/>
</dbReference>
<proteinExistence type="inferred from homology"/>
<evidence type="ECO:0000259" key="11">
    <source>
        <dbReference type="SMART" id="SM00333"/>
    </source>
</evidence>
<keyword evidence="6" id="KW-0256">Endoplasmic reticulum</keyword>
<dbReference type="InterPro" id="IPR035437">
    <property type="entry name" value="SNase_OB-fold_sf"/>
</dbReference>
<reference evidence="13" key="1">
    <citation type="submission" date="2022-11" db="UniProtKB">
        <authorList>
            <consortium name="WormBaseParasite"/>
        </authorList>
    </citation>
    <scope>IDENTIFICATION</scope>
</reference>
<keyword evidence="7 10" id="KW-1133">Transmembrane helix</keyword>
<dbReference type="GO" id="GO:0005789">
    <property type="term" value="C:endoplasmic reticulum membrane"/>
    <property type="evidence" value="ECO:0007669"/>
    <property type="project" value="UniProtKB-SubCell"/>
</dbReference>
<evidence type="ECO:0000256" key="6">
    <source>
        <dbReference type="ARBA" id="ARBA00022824"/>
    </source>
</evidence>
<accession>A0A915Q867</accession>
<evidence type="ECO:0000256" key="4">
    <source>
        <dbReference type="ARBA" id="ARBA00022231"/>
    </source>
</evidence>
<evidence type="ECO:0000256" key="5">
    <source>
        <dbReference type="ARBA" id="ARBA00022692"/>
    </source>
</evidence>
<protein>
    <recommendedName>
        <fullName evidence="4">Translocon-associated protein subunit gamma</fullName>
    </recommendedName>
    <alternativeName>
        <fullName evidence="9">Signal sequence receptor subunit gamma</fullName>
    </alternativeName>
</protein>
<dbReference type="WBParaSite" id="sdigi.contig96.g4227.t1">
    <property type="protein sequence ID" value="sdigi.contig96.g4227.t1"/>
    <property type="gene ID" value="sdigi.contig96.g4227"/>
</dbReference>
<keyword evidence="8 10" id="KW-0472">Membrane</keyword>
<dbReference type="PANTHER" id="PTHR13399:SF2">
    <property type="entry name" value="TRANSLOCON-ASSOCIATED PROTEIN SUBUNIT GAMMA"/>
    <property type="match status" value="1"/>
</dbReference>
<comment type="subcellular location">
    <subcellularLocation>
        <location evidence="2">Endoplasmic reticulum membrane</location>
        <topology evidence="2">Multi-pass membrane protein</topology>
    </subcellularLocation>
</comment>
<evidence type="ECO:0000256" key="3">
    <source>
        <dbReference type="ARBA" id="ARBA00007990"/>
    </source>
</evidence>
<dbReference type="PANTHER" id="PTHR13399">
    <property type="entry name" value="TRANSLOCON-ASSOCIATED PROTEIN TRAP , GAMMA SUBUNIT"/>
    <property type="match status" value="1"/>
</dbReference>
<sequence length="723" mass="82946">MEVTDSWIVWLISSLIASYLISFAYKNIKHILKHKIVVKRSEAVTREMNRKLADDKKMSKKEKDERILWKKNEVGDYEATTFSIFWNNILFLTLLLILSFFVFASVSSTFNCLFSMIGAAGLVALFSTANMDGRVSPRLEEPINKSEKRNAVPKMVQNGDVKGDGRFKIHRIPLCRTARCFVSHVTSPSCIWVKPVNHITEKLLIRDLNTLTPVPVAHEDRYVMAPLGEGVYARARIRKVDQRTKFVKVLFIDEGFTTFVHSACLAKMDEILSFHPWQAIAVALFKVKPHQDNIVDNVKSKWSKDDVTTLRAILEKFEFVRVEAILNSVPNNDYRDPIKVNIYGMESESDEPGTSVAHLFARERFGEVDFERDLFDGITQKIFEIFTWCFSFISLEADREEIPTVENMETWRLKFPSKDETGPAVEQSILNEATINNPQIPEVDVTWLNKEGYCHNGEYLFNVEGRNTVSPYEFYARPLKFTRVEKTSQSDTGEEEYEISRAMDYEEDAVISAMIAANDELADFAEELNSFYGHPKNRKPVISSQVLAALRRKERIYGIVEVDDEFAQFTGCWQRVEILGVKDGYRPESFFCRIRFLDSGGTDIRLLSSILEINPMHCVRPPLCLQMCMHGLKPVDSSDWSEKAKQFFFGELREDVPITLNIVGCSEKNESSYLYDCQPFQRPDVLFVNFVQVRDGSVTTLDALLEREGYAVIANDSPWKLTD</sequence>
<dbReference type="SUPFAM" id="SSF63748">
    <property type="entry name" value="Tudor/PWWP/MBT"/>
    <property type="match status" value="1"/>
</dbReference>
<dbReference type="Gene3D" id="2.30.30.140">
    <property type="match status" value="2"/>
</dbReference>
<evidence type="ECO:0000256" key="9">
    <source>
        <dbReference type="ARBA" id="ARBA00030917"/>
    </source>
</evidence>
<dbReference type="InterPro" id="IPR009779">
    <property type="entry name" value="SSR3"/>
</dbReference>
<dbReference type="Pfam" id="PF00567">
    <property type="entry name" value="TUDOR"/>
    <property type="match status" value="1"/>
</dbReference>
<evidence type="ECO:0000256" key="2">
    <source>
        <dbReference type="ARBA" id="ARBA00004477"/>
    </source>
</evidence>
<organism evidence="12 13">
    <name type="scientific">Setaria digitata</name>
    <dbReference type="NCBI Taxonomy" id="48799"/>
    <lineage>
        <taxon>Eukaryota</taxon>
        <taxon>Metazoa</taxon>
        <taxon>Ecdysozoa</taxon>
        <taxon>Nematoda</taxon>
        <taxon>Chromadorea</taxon>
        <taxon>Rhabditida</taxon>
        <taxon>Spirurina</taxon>
        <taxon>Spiruromorpha</taxon>
        <taxon>Filarioidea</taxon>
        <taxon>Setariidae</taxon>
        <taxon>Setaria</taxon>
    </lineage>
</organism>
<keyword evidence="5 10" id="KW-0812">Transmembrane</keyword>
<comment type="function">
    <text evidence="1">TRAP proteins are part of a complex whose function is to bind calcium to the ER membrane and thereby regulate the retention of ER resident proteins.</text>
</comment>
<feature type="domain" description="Tudor" evidence="11">
    <location>
        <begin position="557"/>
        <end position="618"/>
    </location>
</feature>
<dbReference type="AlphaFoldDB" id="A0A915Q867"/>
<feature type="transmembrane region" description="Helical" evidence="10">
    <location>
        <begin position="113"/>
        <end position="131"/>
    </location>
</feature>
<evidence type="ECO:0000313" key="12">
    <source>
        <dbReference type="Proteomes" id="UP000887581"/>
    </source>
</evidence>
<evidence type="ECO:0000256" key="10">
    <source>
        <dbReference type="SAM" id="Phobius"/>
    </source>
</evidence>
<dbReference type="Gene3D" id="2.40.50.90">
    <property type="match status" value="2"/>
</dbReference>
<dbReference type="Proteomes" id="UP000887581">
    <property type="component" value="Unplaced"/>
</dbReference>
<dbReference type="InterPro" id="IPR002999">
    <property type="entry name" value="Tudor"/>
</dbReference>
<evidence type="ECO:0000313" key="13">
    <source>
        <dbReference type="WBParaSite" id="sdigi.contig96.g4227.t1"/>
    </source>
</evidence>
<dbReference type="Pfam" id="PF07074">
    <property type="entry name" value="TRAP-gamma"/>
    <property type="match status" value="1"/>
</dbReference>
<feature type="transmembrane region" description="Helical" evidence="10">
    <location>
        <begin position="6"/>
        <end position="25"/>
    </location>
</feature>
<feature type="transmembrane region" description="Helical" evidence="10">
    <location>
        <begin position="89"/>
        <end position="107"/>
    </location>
</feature>
<evidence type="ECO:0000256" key="7">
    <source>
        <dbReference type="ARBA" id="ARBA00022989"/>
    </source>
</evidence>
<dbReference type="SMART" id="SM00333">
    <property type="entry name" value="TUDOR"/>
    <property type="match status" value="2"/>
</dbReference>